<gene>
    <name evidence="3" type="ORF">MGAL_10B090834</name>
</gene>
<name>A0A8B6CPW5_MYTGA</name>
<dbReference type="EMBL" id="UYJE01002073">
    <property type="protein sequence ID" value="VDI07608.1"/>
    <property type="molecule type" value="Genomic_DNA"/>
</dbReference>
<dbReference type="AlphaFoldDB" id="A0A8B6CPW5"/>
<accession>A0A8B6CPW5</accession>
<evidence type="ECO:0000313" key="4">
    <source>
        <dbReference type="Proteomes" id="UP000596742"/>
    </source>
</evidence>
<comment type="caution">
    <text evidence="3">The sequence shown here is derived from an EMBL/GenBank/DDBJ whole genome shotgun (WGS) entry which is preliminary data.</text>
</comment>
<evidence type="ECO:0000256" key="1">
    <source>
        <dbReference type="SAM" id="MobiDB-lite"/>
    </source>
</evidence>
<dbReference type="Proteomes" id="UP000596742">
    <property type="component" value="Unassembled WGS sequence"/>
</dbReference>
<feature type="region of interest" description="Disordered" evidence="1">
    <location>
        <begin position="1"/>
        <end position="34"/>
    </location>
</feature>
<sequence length="157" mass="17560">MSTEKPTLSVMTSKPVNSSMNTEITKGPVEKTDLEKSTEAVNTSLIDHQATTVETRLTSTQSSEQLSTILDNPQKKLPDKKPTDQPIDPAIIVLALTSFLTFVLVVIGFVIGRSRYVESRLHRKHSNTNQEEIKLDKKETGVKIEQNVHRVYKDDAI</sequence>
<organism evidence="3 4">
    <name type="scientific">Mytilus galloprovincialis</name>
    <name type="common">Mediterranean mussel</name>
    <dbReference type="NCBI Taxonomy" id="29158"/>
    <lineage>
        <taxon>Eukaryota</taxon>
        <taxon>Metazoa</taxon>
        <taxon>Spiralia</taxon>
        <taxon>Lophotrochozoa</taxon>
        <taxon>Mollusca</taxon>
        <taxon>Bivalvia</taxon>
        <taxon>Autobranchia</taxon>
        <taxon>Pteriomorphia</taxon>
        <taxon>Mytilida</taxon>
        <taxon>Mytiloidea</taxon>
        <taxon>Mytilidae</taxon>
        <taxon>Mytilinae</taxon>
        <taxon>Mytilus</taxon>
    </lineage>
</organism>
<reference evidence="3" key="1">
    <citation type="submission" date="2018-11" db="EMBL/GenBank/DDBJ databases">
        <authorList>
            <person name="Alioto T."/>
            <person name="Alioto T."/>
        </authorList>
    </citation>
    <scope>NUCLEOTIDE SEQUENCE</scope>
</reference>
<keyword evidence="2" id="KW-1133">Transmembrane helix</keyword>
<evidence type="ECO:0000313" key="3">
    <source>
        <dbReference type="EMBL" id="VDI07608.1"/>
    </source>
</evidence>
<keyword evidence="4" id="KW-1185">Reference proteome</keyword>
<feature type="transmembrane region" description="Helical" evidence="2">
    <location>
        <begin position="90"/>
        <end position="111"/>
    </location>
</feature>
<feature type="region of interest" description="Disordered" evidence="1">
    <location>
        <begin position="56"/>
        <end position="84"/>
    </location>
</feature>
<keyword evidence="2" id="KW-0472">Membrane</keyword>
<evidence type="ECO:0000256" key="2">
    <source>
        <dbReference type="SAM" id="Phobius"/>
    </source>
</evidence>
<keyword evidence="2" id="KW-0812">Transmembrane</keyword>
<feature type="compositionally biased region" description="Basic and acidic residues" evidence="1">
    <location>
        <begin position="73"/>
        <end position="83"/>
    </location>
</feature>
<protein>
    <submittedName>
        <fullName evidence="3">Uncharacterized protein</fullName>
    </submittedName>
</protein>
<feature type="compositionally biased region" description="Polar residues" evidence="1">
    <location>
        <begin position="1"/>
        <end position="24"/>
    </location>
</feature>
<feature type="compositionally biased region" description="Low complexity" evidence="1">
    <location>
        <begin position="56"/>
        <end position="68"/>
    </location>
</feature>
<proteinExistence type="predicted"/>